<dbReference type="GO" id="GO:0006047">
    <property type="term" value="P:UDP-N-acetylglucosamine metabolic process"/>
    <property type="evidence" value="ECO:0007669"/>
    <property type="project" value="TreeGrafter"/>
</dbReference>
<dbReference type="PANTHER" id="PTHR10937">
    <property type="entry name" value="GLUCOSAMINE--FRUCTOSE-6-PHOSPHATE AMINOTRANSFERASE, ISOMERIZING"/>
    <property type="match status" value="1"/>
</dbReference>
<dbReference type="AlphaFoldDB" id="W4VBS7"/>
<dbReference type="Pfam" id="PF01380">
    <property type="entry name" value="SIS"/>
    <property type="match status" value="1"/>
</dbReference>
<reference evidence="5" key="1">
    <citation type="journal article" date="2014" name="Genome Announc.">
        <title>Draft Genome Sequence of Clostridium straminisolvens Strain JCM 21531T, Isolated from a Cellulose-Degrading Bacterial Community.</title>
        <authorList>
            <person name="Yuki M."/>
            <person name="Oshima K."/>
            <person name="Suda W."/>
            <person name="Sakamoto M."/>
            <person name="Kitamura K."/>
            <person name="Iida T."/>
            <person name="Hattori M."/>
            <person name="Ohkuma M."/>
        </authorList>
    </citation>
    <scope>NUCLEOTIDE SEQUENCE [LARGE SCALE GENOMIC DNA]</scope>
    <source>
        <strain evidence="5">JCM 21531</strain>
    </source>
</reference>
<protein>
    <recommendedName>
        <fullName evidence="3">Glutamine--fructose-6-phosphate aminotransferase [isomerizing]</fullName>
        <ecNumber evidence="2">2.6.1.16</ecNumber>
    </recommendedName>
</protein>
<sequence>MKHGTIALIEEGTLVVCPVTQDNLVEKMISNIREVKARGAVVLAIAKESNKQVCKAADVVVTIPDVDSFIAPILAVTPLQLFAYYMALQKGCDVDKPRNLAKSVTVE</sequence>
<evidence type="ECO:0000256" key="1">
    <source>
        <dbReference type="ARBA" id="ARBA00001031"/>
    </source>
</evidence>
<dbReference type="InterPro" id="IPR046348">
    <property type="entry name" value="SIS_dom_sf"/>
</dbReference>
<name>W4VBS7_9FIRM</name>
<dbReference type="STRING" id="1294263.JCM21531_4281"/>
<evidence type="ECO:0000256" key="3">
    <source>
        <dbReference type="ARBA" id="ARBA00016090"/>
    </source>
</evidence>
<dbReference type="InterPro" id="IPR001347">
    <property type="entry name" value="SIS_dom"/>
</dbReference>
<dbReference type="GO" id="GO:0005829">
    <property type="term" value="C:cytosol"/>
    <property type="evidence" value="ECO:0007669"/>
    <property type="project" value="TreeGrafter"/>
</dbReference>
<keyword evidence="5" id="KW-0032">Aminotransferase</keyword>
<dbReference type="GO" id="GO:0004360">
    <property type="term" value="F:glutamine-fructose-6-phosphate transaminase (isomerizing) activity"/>
    <property type="evidence" value="ECO:0007669"/>
    <property type="project" value="UniProtKB-EC"/>
</dbReference>
<evidence type="ECO:0000259" key="4">
    <source>
        <dbReference type="PROSITE" id="PS51464"/>
    </source>
</evidence>
<evidence type="ECO:0000313" key="6">
    <source>
        <dbReference type="Proteomes" id="UP000019109"/>
    </source>
</evidence>
<evidence type="ECO:0000313" key="5">
    <source>
        <dbReference type="EMBL" id="GAE90652.1"/>
    </source>
</evidence>
<organism evidence="5 6">
    <name type="scientific">Acetivibrio straminisolvens JCM 21531</name>
    <dbReference type="NCBI Taxonomy" id="1294263"/>
    <lineage>
        <taxon>Bacteria</taxon>
        <taxon>Bacillati</taxon>
        <taxon>Bacillota</taxon>
        <taxon>Clostridia</taxon>
        <taxon>Eubacteriales</taxon>
        <taxon>Oscillospiraceae</taxon>
        <taxon>Acetivibrio</taxon>
    </lineage>
</organism>
<dbReference type="CDD" id="cd05009">
    <property type="entry name" value="SIS_GlmS_GlmD_2"/>
    <property type="match status" value="1"/>
</dbReference>
<dbReference type="Proteomes" id="UP000019109">
    <property type="component" value="Unassembled WGS sequence"/>
</dbReference>
<keyword evidence="5" id="KW-0808">Transferase</keyword>
<dbReference type="EC" id="2.6.1.16" evidence="2"/>
<keyword evidence="6" id="KW-1185">Reference proteome</keyword>
<comment type="caution">
    <text evidence="5">The sequence shown here is derived from an EMBL/GenBank/DDBJ whole genome shotgun (WGS) entry which is preliminary data.</text>
</comment>
<accession>W4VBS7</accession>
<dbReference type="PROSITE" id="PS51464">
    <property type="entry name" value="SIS"/>
    <property type="match status" value="1"/>
</dbReference>
<dbReference type="InterPro" id="IPR035490">
    <property type="entry name" value="GlmS/FrlB_SIS"/>
</dbReference>
<dbReference type="Gene3D" id="3.40.50.10490">
    <property type="entry name" value="Glucose-6-phosphate isomerase like protein, domain 1"/>
    <property type="match status" value="1"/>
</dbReference>
<dbReference type="PANTHER" id="PTHR10937:SF0">
    <property type="entry name" value="GLUTAMINE--FRUCTOSE-6-PHOSPHATE TRANSAMINASE (ISOMERIZING)"/>
    <property type="match status" value="1"/>
</dbReference>
<evidence type="ECO:0000256" key="2">
    <source>
        <dbReference type="ARBA" id="ARBA00012916"/>
    </source>
</evidence>
<dbReference type="EMBL" id="BAVR01000082">
    <property type="protein sequence ID" value="GAE90652.1"/>
    <property type="molecule type" value="Genomic_DNA"/>
</dbReference>
<dbReference type="GO" id="GO:0097367">
    <property type="term" value="F:carbohydrate derivative binding"/>
    <property type="evidence" value="ECO:0007669"/>
    <property type="project" value="InterPro"/>
</dbReference>
<feature type="domain" description="SIS" evidence="4">
    <location>
        <begin position="1"/>
        <end position="97"/>
    </location>
</feature>
<gene>
    <name evidence="5" type="ORF">JCM21531_4281</name>
</gene>
<dbReference type="SUPFAM" id="SSF53697">
    <property type="entry name" value="SIS domain"/>
    <property type="match status" value="1"/>
</dbReference>
<dbReference type="GO" id="GO:0006487">
    <property type="term" value="P:protein N-linked glycosylation"/>
    <property type="evidence" value="ECO:0007669"/>
    <property type="project" value="TreeGrafter"/>
</dbReference>
<proteinExistence type="predicted"/>
<dbReference type="GO" id="GO:0006002">
    <property type="term" value="P:fructose 6-phosphate metabolic process"/>
    <property type="evidence" value="ECO:0007669"/>
    <property type="project" value="TreeGrafter"/>
</dbReference>
<comment type="catalytic activity">
    <reaction evidence="1">
        <text>D-fructose 6-phosphate + L-glutamine = D-glucosamine 6-phosphate + L-glutamate</text>
        <dbReference type="Rhea" id="RHEA:13237"/>
        <dbReference type="ChEBI" id="CHEBI:29985"/>
        <dbReference type="ChEBI" id="CHEBI:58359"/>
        <dbReference type="ChEBI" id="CHEBI:58725"/>
        <dbReference type="ChEBI" id="CHEBI:61527"/>
        <dbReference type="EC" id="2.6.1.16"/>
    </reaction>
</comment>